<dbReference type="EMBL" id="CBSW010000139">
    <property type="protein sequence ID" value="CDG96797.1"/>
    <property type="molecule type" value="Genomic_DNA"/>
</dbReference>
<evidence type="ECO:0000313" key="6">
    <source>
        <dbReference type="EMBL" id="CDG96797.1"/>
    </source>
</evidence>
<dbReference type="Proteomes" id="UP000028511">
    <property type="component" value="Unassembled WGS sequence"/>
</dbReference>
<dbReference type="AlphaFoldDB" id="A0A077NES0"/>
<evidence type="ECO:0000259" key="5">
    <source>
        <dbReference type="Pfam" id="PF02525"/>
    </source>
</evidence>
<protein>
    <submittedName>
        <fullName evidence="6">Flavoprotein modulator of drug activity B</fullName>
        <ecNumber evidence="6">1.6.5.10</ecNumber>
    </submittedName>
</protein>
<name>A0A077NES0_XENBV</name>
<evidence type="ECO:0000256" key="3">
    <source>
        <dbReference type="ARBA" id="ARBA00022827"/>
    </source>
</evidence>
<dbReference type="InterPro" id="IPR052397">
    <property type="entry name" value="NADPH-QR_MdaB"/>
</dbReference>
<dbReference type="EC" id="1.6.5.10" evidence="6"/>
<organism evidence="6 7">
    <name type="scientific">Xenorhabdus bovienii str. puntauvense</name>
    <dbReference type="NCBI Taxonomy" id="1398201"/>
    <lineage>
        <taxon>Bacteria</taxon>
        <taxon>Pseudomonadati</taxon>
        <taxon>Pseudomonadota</taxon>
        <taxon>Gammaproteobacteria</taxon>
        <taxon>Enterobacterales</taxon>
        <taxon>Morganellaceae</taxon>
        <taxon>Xenorhabdus</taxon>
    </lineage>
</organism>
<evidence type="ECO:0000256" key="4">
    <source>
        <dbReference type="ARBA" id="ARBA00037981"/>
    </source>
</evidence>
<dbReference type="Pfam" id="PF02525">
    <property type="entry name" value="Flavodoxin_2"/>
    <property type="match status" value="1"/>
</dbReference>
<proteinExistence type="inferred from homology"/>
<dbReference type="RefSeq" id="WP_038217103.1">
    <property type="nucleotide sequence ID" value="NZ_CAWLWN010000192.1"/>
</dbReference>
<keyword evidence="2" id="KW-0285">Flavoprotein</keyword>
<dbReference type="Gene3D" id="3.40.50.360">
    <property type="match status" value="1"/>
</dbReference>
<dbReference type="PANTHER" id="PTHR46305:SF3">
    <property type="entry name" value="NADPH:QUINONE OXIDOREDUCTASE MDAB"/>
    <property type="match status" value="1"/>
</dbReference>
<gene>
    <name evidence="6" type="primary">mdaB</name>
    <name evidence="6" type="ORF">XBP1_2230043</name>
</gene>
<sequence length="192" mass="21928">MTHILVINSAKEFGESKGELNNALTESIKDHLTGMGHEIQITHVDKGYDIQAEVDKFIWADSVIYQMPGWWMEAPWILKKYVDEVFSAGDGTLFQDDGRTRSDLTKKYGSGGLSQGKTYMFSVTWNAPLESFEDPEQFFEGKGINNVYYPFHKANQFLGMSPLPTFACYDVVKQPQIAQDIERLKMHLSDHY</sequence>
<dbReference type="PANTHER" id="PTHR46305">
    <property type="match status" value="1"/>
</dbReference>
<keyword evidence="3" id="KW-0274">FAD</keyword>
<comment type="cofactor">
    <cofactor evidence="1">
        <name>FAD</name>
        <dbReference type="ChEBI" id="CHEBI:57692"/>
    </cofactor>
</comment>
<accession>A0A077NES0</accession>
<dbReference type="InterPro" id="IPR029039">
    <property type="entry name" value="Flavoprotein-like_sf"/>
</dbReference>
<evidence type="ECO:0000256" key="2">
    <source>
        <dbReference type="ARBA" id="ARBA00022630"/>
    </source>
</evidence>
<dbReference type="InterPro" id="IPR003680">
    <property type="entry name" value="Flavodoxin_fold"/>
</dbReference>
<dbReference type="GO" id="GO:0008753">
    <property type="term" value="F:NADPH dehydrogenase (quinone) activity"/>
    <property type="evidence" value="ECO:0007669"/>
    <property type="project" value="UniProtKB-EC"/>
</dbReference>
<keyword evidence="6" id="KW-0560">Oxidoreductase</keyword>
<comment type="similarity">
    <text evidence="4">Belongs to the oxidoreductase MdaB family.</text>
</comment>
<reference evidence="6" key="1">
    <citation type="submission" date="2013-07" db="EMBL/GenBank/DDBJ databases">
        <title>Sub-species coevolution in mutualistic symbiosis.</title>
        <authorList>
            <person name="Murfin K."/>
            <person name="Klassen J."/>
            <person name="Lee M."/>
            <person name="Forst S."/>
            <person name="Stock P."/>
            <person name="Goodrich-Blair H."/>
        </authorList>
    </citation>
    <scope>NUCLEOTIDE SEQUENCE [LARGE SCALE GENOMIC DNA]</scope>
    <source>
        <strain evidence="6">Puntauvense</strain>
    </source>
</reference>
<dbReference type="HOGENOM" id="CLU_083846_0_0_6"/>
<evidence type="ECO:0000256" key="1">
    <source>
        <dbReference type="ARBA" id="ARBA00001974"/>
    </source>
</evidence>
<comment type="caution">
    <text evidence="6">The sequence shown here is derived from an EMBL/GenBank/DDBJ whole genome shotgun (WGS) entry which is preliminary data.</text>
</comment>
<dbReference type="SUPFAM" id="SSF52218">
    <property type="entry name" value="Flavoproteins"/>
    <property type="match status" value="1"/>
</dbReference>
<feature type="domain" description="Flavodoxin-like fold" evidence="5">
    <location>
        <begin position="3"/>
        <end position="185"/>
    </location>
</feature>
<evidence type="ECO:0000313" key="7">
    <source>
        <dbReference type="Proteomes" id="UP000028511"/>
    </source>
</evidence>